<dbReference type="RefSeq" id="XP_041153861.1">
    <property type="nucleotide sequence ID" value="XM_041307650.1"/>
</dbReference>
<feature type="compositionally biased region" description="Polar residues" evidence="1">
    <location>
        <begin position="762"/>
        <end position="778"/>
    </location>
</feature>
<feature type="region of interest" description="Disordered" evidence="1">
    <location>
        <begin position="824"/>
        <end position="843"/>
    </location>
</feature>
<keyword evidence="4" id="KW-1185">Reference proteome</keyword>
<sequence>MKGTAFYVAERYDKLVKEGVSTKKIEIMGPEYIEELFPVTGMHDVWQHAERYILENHLFDLTKGRWARCPDLTQWHQSLEGEFCIFFNDVALGCGQAMGAGPLSRYWTARYSTTVLTGHEAQRKPDLTLIDQGMAADWRCVRSVGEMKSKRYASVGFTEILNQISVKSSIIFASQDNRNFVLALGFAKYDMVVYRFDRGGLMRVTSFSINGPTGWKYFARVAYSLAYGTLDLVGYDTSCHTAPHFPPRYMALQAQPASGRSRQSPFPREYKIEMLLHVADNMFGRGSVVRRIRHISTHIAYIAKDTWHNVSRNLTEGQILRIISGIDNVPTIHEEYVVGEDRYSSTAAARLGPLTTAQVATALQNGEFQDRMHLRLLMKDASIKLITQFKTRAGLAQALLDCIKAHRDAYQRFGVLHRDIHIGNLYIKTDGSDGTLGREIGGVLGDWGFAQCKDIEKVSERLGNRRGFPVSAPSSEYTAPHSSPSSPPFPPSLASSLTTAPSSPPLSLPPLRGGTHRMQAAGRDAPDYRETTTDVDSDWDTKRVSKSASARHKNPWSIFNPWPRDVNVESVERTGNAAFVSVRLMLGLGQPGIEHGIRDDLESFFFVLLIIMVVFRAPGVQRLDAEFAPLELDKMWWNPDQWKSSAKWKISSMKLHGLWQDNIACLFSDYFQCWTGSVDKLRELIFSHYDPNQHLLSQMCTTDGVTYEDVIPILQEMIQSGAEADAKDGEGDGQSSDVGSQIDTDVASQHEFFSLAPADGAPTTQLPHQMTLPSTSPDDTWYTPSEKFKITSVLTAVAATSEVPEGDVQPPSRHDLPHRDVISQKSRASAALTSTATDDLPTNVSTLTQGIVDNNDDDGTFPVDVAAPSIVASGPSRVVSNPKRKASSTQDDTKFTKKSRTSERGKKPSLVAGLSKRSKSRSHGGNSRKAHSRPEDDDDYVPLGKQGKGKSRA</sequence>
<evidence type="ECO:0000259" key="2">
    <source>
        <dbReference type="Pfam" id="PF17667"/>
    </source>
</evidence>
<feature type="region of interest" description="Disordered" evidence="1">
    <location>
        <begin position="465"/>
        <end position="540"/>
    </location>
</feature>
<proteinExistence type="predicted"/>
<evidence type="ECO:0000313" key="4">
    <source>
        <dbReference type="Proteomes" id="UP000719766"/>
    </source>
</evidence>
<dbReference type="Proteomes" id="UP000719766">
    <property type="component" value="Unassembled WGS sequence"/>
</dbReference>
<feature type="region of interest" description="Disordered" evidence="1">
    <location>
        <begin position="757"/>
        <end position="783"/>
    </location>
</feature>
<protein>
    <recommendedName>
        <fullName evidence="2">Fungal-type protein kinase domain-containing protein</fullName>
    </recommendedName>
</protein>
<feature type="compositionally biased region" description="Low complexity" evidence="1">
    <location>
        <begin position="492"/>
        <end position="501"/>
    </location>
</feature>
<name>A0A9P7DBR7_9AGAM</name>
<feature type="compositionally biased region" description="Low complexity" evidence="1">
    <location>
        <begin position="828"/>
        <end position="842"/>
    </location>
</feature>
<feature type="compositionally biased region" description="Basic residues" evidence="1">
    <location>
        <begin position="916"/>
        <end position="931"/>
    </location>
</feature>
<accession>A0A9P7DBR7</accession>
<dbReference type="Pfam" id="PF17667">
    <property type="entry name" value="Pkinase_fungal"/>
    <property type="match status" value="1"/>
</dbReference>
<feature type="region of interest" description="Disordered" evidence="1">
    <location>
        <begin position="872"/>
        <end position="953"/>
    </location>
</feature>
<dbReference type="AlphaFoldDB" id="A0A9P7DBR7"/>
<dbReference type="GeneID" id="64601414"/>
<dbReference type="PANTHER" id="PTHR38248">
    <property type="entry name" value="FUNK1 6"/>
    <property type="match status" value="1"/>
</dbReference>
<dbReference type="SUPFAM" id="SSF56112">
    <property type="entry name" value="Protein kinase-like (PK-like)"/>
    <property type="match status" value="1"/>
</dbReference>
<evidence type="ECO:0000313" key="3">
    <source>
        <dbReference type="EMBL" id="KAG1786407.1"/>
    </source>
</evidence>
<feature type="domain" description="Fungal-type protein kinase" evidence="2">
    <location>
        <begin position="134"/>
        <end position="433"/>
    </location>
</feature>
<feature type="compositionally biased region" description="Basic and acidic residues" evidence="1">
    <location>
        <begin position="891"/>
        <end position="906"/>
    </location>
</feature>
<evidence type="ECO:0000256" key="1">
    <source>
        <dbReference type="SAM" id="MobiDB-lite"/>
    </source>
</evidence>
<dbReference type="InterPro" id="IPR040976">
    <property type="entry name" value="Pkinase_fungal"/>
</dbReference>
<comment type="caution">
    <text evidence="3">The sequence shown here is derived from an EMBL/GenBank/DDBJ whole genome shotgun (WGS) entry which is preliminary data.</text>
</comment>
<dbReference type="InterPro" id="IPR011009">
    <property type="entry name" value="Kinase-like_dom_sf"/>
</dbReference>
<gene>
    <name evidence="3" type="ORF">HD556DRAFT_1449789</name>
</gene>
<dbReference type="PANTHER" id="PTHR38248:SF2">
    <property type="entry name" value="FUNK1 11"/>
    <property type="match status" value="1"/>
</dbReference>
<reference evidence="3" key="1">
    <citation type="journal article" date="2020" name="New Phytol.">
        <title>Comparative genomics reveals dynamic genome evolution in host specialist ectomycorrhizal fungi.</title>
        <authorList>
            <person name="Lofgren L.A."/>
            <person name="Nguyen N.H."/>
            <person name="Vilgalys R."/>
            <person name="Ruytinx J."/>
            <person name="Liao H.L."/>
            <person name="Branco S."/>
            <person name="Kuo A."/>
            <person name="LaButti K."/>
            <person name="Lipzen A."/>
            <person name="Andreopoulos W."/>
            <person name="Pangilinan J."/>
            <person name="Riley R."/>
            <person name="Hundley H."/>
            <person name="Na H."/>
            <person name="Barry K."/>
            <person name="Grigoriev I.V."/>
            <person name="Stajich J.E."/>
            <person name="Kennedy P.G."/>
        </authorList>
    </citation>
    <scope>NUCLEOTIDE SEQUENCE</scope>
    <source>
        <strain evidence="3">S12</strain>
    </source>
</reference>
<dbReference type="OrthoDB" id="5584477at2759"/>
<organism evidence="3 4">
    <name type="scientific">Suillus plorans</name>
    <dbReference type="NCBI Taxonomy" id="116603"/>
    <lineage>
        <taxon>Eukaryota</taxon>
        <taxon>Fungi</taxon>
        <taxon>Dikarya</taxon>
        <taxon>Basidiomycota</taxon>
        <taxon>Agaricomycotina</taxon>
        <taxon>Agaricomycetes</taxon>
        <taxon>Agaricomycetidae</taxon>
        <taxon>Boletales</taxon>
        <taxon>Suillineae</taxon>
        <taxon>Suillaceae</taxon>
        <taxon>Suillus</taxon>
    </lineage>
</organism>
<dbReference type="EMBL" id="JABBWE010000093">
    <property type="protein sequence ID" value="KAG1786407.1"/>
    <property type="molecule type" value="Genomic_DNA"/>
</dbReference>